<feature type="domain" description="F-box" evidence="3">
    <location>
        <begin position="117"/>
        <end position="164"/>
    </location>
</feature>
<dbReference type="GO" id="GO:0019005">
    <property type="term" value="C:SCF ubiquitin ligase complex"/>
    <property type="evidence" value="ECO:0007669"/>
    <property type="project" value="TreeGrafter"/>
</dbReference>
<dbReference type="SUPFAM" id="SSF52047">
    <property type="entry name" value="RNI-like"/>
    <property type="match status" value="1"/>
</dbReference>
<reference evidence="4 5" key="1">
    <citation type="submission" date="2015-12" db="EMBL/GenBank/DDBJ databases">
        <title>Draft genome of the nematode, Onchocerca flexuosa.</title>
        <authorList>
            <person name="Mitreva M."/>
        </authorList>
    </citation>
    <scope>NUCLEOTIDE SEQUENCE [LARGE SCALE GENOMIC DNA]</scope>
    <source>
        <strain evidence="4">Red Deer</strain>
    </source>
</reference>
<gene>
    <name evidence="4" type="ORF">X798_01452</name>
</gene>
<proteinExistence type="predicted"/>
<dbReference type="SMART" id="SM00367">
    <property type="entry name" value="LRR_CC"/>
    <property type="match status" value="6"/>
</dbReference>
<dbReference type="InterPro" id="IPR036047">
    <property type="entry name" value="F-box-like_dom_sf"/>
</dbReference>
<dbReference type="GO" id="GO:0031146">
    <property type="term" value="P:SCF-dependent proteasomal ubiquitin-dependent protein catabolic process"/>
    <property type="evidence" value="ECO:0007669"/>
    <property type="project" value="TreeGrafter"/>
</dbReference>
<dbReference type="OrthoDB" id="550575at2759"/>
<evidence type="ECO:0000259" key="3">
    <source>
        <dbReference type="PROSITE" id="PS50181"/>
    </source>
</evidence>
<dbReference type="InterPro" id="IPR006553">
    <property type="entry name" value="Leu-rich_rpt_Cys-con_subtyp"/>
</dbReference>
<dbReference type="SUPFAM" id="SSF81383">
    <property type="entry name" value="F-box domain"/>
    <property type="match status" value="1"/>
</dbReference>
<dbReference type="PANTHER" id="PTHR13318">
    <property type="entry name" value="PARTNER OF PAIRED, ISOFORM B-RELATED"/>
    <property type="match status" value="1"/>
</dbReference>
<dbReference type="SMART" id="SM00256">
    <property type="entry name" value="FBOX"/>
    <property type="match status" value="1"/>
</dbReference>
<accession>A0A238C2A0</accession>
<evidence type="ECO:0000313" key="4">
    <source>
        <dbReference type="EMBL" id="OZC11591.1"/>
    </source>
</evidence>
<feature type="compositionally biased region" description="Basic and acidic residues" evidence="2">
    <location>
        <begin position="8"/>
        <end position="28"/>
    </location>
</feature>
<keyword evidence="1" id="KW-0833">Ubl conjugation pathway</keyword>
<dbReference type="InterPro" id="IPR001810">
    <property type="entry name" value="F-box_dom"/>
</dbReference>
<dbReference type="Pfam" id="PF12937">
    <property type="entry name" value="F-box-like"/>
    <property type="match status" value="1"/>
</dbReference>
<dbReference type="Proteomes" id="UP000242913">
    <property type="component" value="Unassembled WGS sequence"/>
</dbReference>
<dbReference type="InterPro" id="IPR032675">
    <property type="entry name" value="LRR_dom_sf"/>
</dbReference>
<keyword evidence="5" id="KW-1185">Reference proteome</keyword>
<dbReference type="AlphaFoldDB" id="A0A238C2A0"/>
<name>A0A238C2A0_9BILA</name>
<dbReference type="PROSITE" id="PS50181">
    <property type="entry name" value="FBOX"/>
    <property type="match status" value="1"/>
</dbReference>
<evidence type="ECO:0000256" key="1">
    <source>
        <dbReference type="ARBA" id="ARBA00022786"/>
    </source>
</evidence>
<protein>
    <recommendedName>
        <fullName evidence="3">F-box domain-containing protein</fullName>
    </recommendedName>
</protein>
<dbReference type="PANTHER" id="PTHR13318:SF95">
    <property type="entry name" value="F-BOX PROTEIN YLR352W"/>
    <property type="match status" value="1"/>
</dbReference>
<dbReference type="Gene3D" id="3.80.10.10">
    <property type="entry name" value="Ribonuclease Inhibitor"/>
    <property type="match status" value="2"/>
</dbReference>
<feature type="region of interest" description="Disordered" evidence="2">
    <location>
        <begin position="1"/>
        <end position="31"/>
    </location>
</feature>
<sequence length="590" mass="68234">MQKMWKKLTGDINKDTDHKNGISKENNDTKNQLINDDSRSIYYPISEDFLRQKRRWKFLEWFPQCYHPCSINSLYLRLRAVPSVSHSPLPEDKRLTDKPLSMPITSREFSNDAISCDVTLEDLPEHVHIEILKYVHPNDRFKKISLVSKYWYYIVNRGIFWHEIHIHLFISQCSMDSLRTFLCKAIESGLRHHKASIVEIKSLIKYCSETLQACNHIEKICISASSTKPFPENMLMDLFPSVMQHVRVLDIGFYAFLSVILMEFFLNCFPNLEELNVEGTKTIGNSVYSTFLIKGFSNLKKLFISYSVPFFREDYRQFCLVNRPIEVLSVDGDAFLGNCSATYLSTSSFVNTLTRLYLDGEGLNDFGFHALIACKNLNLLSISFCEDLTDISLSYVKMLTNLEHLHLRKGKEFTSEGLLELFELSNEDMGFFGKLRFLNLSECPSVNDNVVNRITKSCSKLQSLNLAWDWSITDVGFTLIIERLKELRFLDVTGMNSITSSALLYVPDLYLPNLRFLCVVQCPQFDETSLQMLQLRKKDLIIANYHCYYNTVTISGDEVSFGERCDSRYTCAVIDLLQQYQGFCCMSTLR</sequence>
<evidence type="ECO:0000313" key="5">
    <source>
        <dbReference type="Proteomes" id="UP000242913"/>
    </source>
</evidence>
<evidence type="ECO:0000256" key="2">
    <source>
        <dbReference type="SAM" id="MobiDB-lite"/>
    </source>
</evidence>
<dbReference type="EMBL" id="KZ269980">
    <property type="protein sequence ID" value="OZC11591.1"/>
    <property type="molecule type" value="Genomic_DNA"/>
</dbReference>
<organism evidence="4 5">
    <name type="scientific">Onchocerca flexuosa</name>
    <dbReference type="NCBI Taxonomy" id="387005"/>
    <lineage>
        <taxon>Eukaryota</taxon>
        <taxon>Metazoa</taxon>
        <taxon>Ecdysozoa</taxon>
        <taxon>Nematoda</taxon>
        <taxon>Chromadorea</taxon>
        <taxon>Rhabditida</taxon>
        <taxon>Spirurina</taxon>
        <taxon>Spiruromorpha</taxon>
        <taxon>Filarioidea</taxon>
        <taxon>Onchocercidae</taxon>
        <taxon>Onchocerca</taxon>
    </lineage>
</organism>